<feature type="region of interest" description="Disordered" evidence="1">
    <location>
        <begin position="48"/>
        <end position="111"/>
    </location>
</feature>
<feature type="compositionally biased region" description="Low complexity" evidence="1">
    <location>
        <begin position="90"/>
        <end position="105"/>
    </location>
</feature>
<organism evidence="2">
    <name type="scientific">uncultured Rubrobacteraceae bacterium</name>
    <dbReference type="NCBI Taxonomy" id="349277"/>
    <lineage>
        <taxon>Bacteria</taxon>
        <taxon>Bacillati</taxon>
        <taxon>Actinomycetota</taxon>
        <taxon>Rubrobacteria</taxon>
        <taxon>Rubrobacterales</taxon>
        <taxon>Rubrobacteraceae</taxon>
        <taxon>environmental samples</taxon>
    </lineage>
</organism>
<sequence length="111" mass="12074">MNTWGKVAAGVVLGVAGTIYATSEEARKNLPRTARDLPANVRRRYERAVSAAREASTSRKQEILRDLERHDRAHSGLAVRPDARPEQTRPPETASPAPAAEAARPPENPEG</sequence>
<gene>
    <name evidence="2" type="ORF">AVDCRST_MAG22-3833</name>
</gene>
<dbReference type="AlphaFoldDB" id="A0A6J4Q9Y4"/>
<accession>A0A6J4Q9Y4</accession>
<evidence type="ECO:0000256" key="1">
    <source>
        <dbReference type="SAM" id="MobiDB-lite"/>
    </source>
</evidence>
<reference evidence="2" key="1">
    <citation type="submission" date="2020-02" db="EMBL/GenBank/DDBJ databases">
        <authorList>
            <person name="Meier V. D."/>
        </authorList>
    </citation>
    <scope>NUCLEOTIDE SEQUENCE</scope>
    <source>
        <strain evidence="2">AVDCRST_MAG22</strain>
    </source>
</reference>
<proteinExistence type="predicted"/>
<dbReference type="EMBL" id="CADCUV010000186">
    <property type="protein sequence ID" value="CAA9438082.1"/>
    <property type="molecule type" value="Genomic_DNA"/>
</dbReference>
<protein>
    <submittedName>
        <fullName evidence="2">Uncharacterized protein</fullName>
    </submittedName>
</protein>
<feature type="compositionally biased region" description="Basic and acidic residues" evidence="1">
    <location>
        <begin position="56"/>
        <end position="74"/>
    </location>
</feature>
<evidence type="ECO:0000313" key="2">
    <source>
        <dbReference type="EMBL" id="CAA9438082.1"/>
    </source>
</evidence>
<name>A0A6J4Q9Y4_9ACTN</name>